<gene>
    <name evidence="2" type="ORF">THITE_2146661</name>
</gene>
<dbReference type="KEGG" id="ttt:THITE_2146661"/>
<dbReference type="OrthoDB" id="4505928at2759"/>
<dbReference type="PANTHER" id="PTHR42070">
    <property type="entry name" value="FILAMENT ASSOCIATED PROTEIN, PUTATIVE (AFU_ORTHOLOGUE AFUA_8G06630)-RELATED"/>
    <property type="match status" value="1"/>
</dbReference>
<dbReference type="AlphaFoldDB" id="G2RAH7"/>
<dbReference type="eggNOG" id="ENOG502SA8A">
    <property type="taxonomic scope" value="Eukaryota"/>
</dbReference>
<evidence type="ECO:0008006" key="4">
    <source>
        <dbReference type="Google" id="ProtNLM"/>
    </source>
</evidence>
<protein>
    <recommendedName>
        <fullName evidence="4">BZIP domain-containing protein</fullName>
    </recommendedName>
</protein>
<evidence type="ECO:0000313" key="3">
    <source>
        <dbReference type="Proteomes" id="UP000008181"/>
    </source>
</evidence>
<feature type="compositionally biased region" description="Low complexity" evidence="1">
    <location>
        <begin position="184"/>
        <end position="196"/>
    </location>
</feature>
<dbReference type="GeneID" id="11520045"/>
<name>G2RAH7_THETT</name>
<organism evidence="2 3">
    <name type="scientific">Thermothielavioides terrestris (strain ATCC 38088 / NRRL 8126)</name>
    <name type="common">Thielavia terrestris</name>
    <dbReference type="NCBI Taxonomy" id="578455"/>
    <lineage>
        <taxon>Eukaryota</taxon>
        <taxon>Fungi</taxon>
        <taxon>Dikarya</taxon>
        <taxon>Ascomycota</taxon>
        <taxon>Pezizomycotina</taxon>
        <taxon>Sordariomycetes</taxon>
        <taxon>Sordariomycetidae</taxon>
        <taxon>Sordariales</taxon>
        <taxon>Chaetomiaceae</taxon>
        <taxon>Thermothielavioides</taxon>
        <taxon>Thermothielavioides terrestris</taxon>
    </lineage>
</organism>
<feature type="compositionally biased region" description="Low complexity" evidence="1">
    <location>
        <begin position="10"/>
        <end position="23"/>
    </location>
</feature>
<accession>G2RAH7</accession>
<feature type="region of interest" description="Disordered" evidence="1">
    <location>
        <begin position="1"/>
        <end position="33"/>
    </location>
</feature>
<dbReference type="RefSeq" id="XP_003656048.1">
    <property type="nucleotide sequence ID" value="XM_003656000.1"/>
</dbReference>
<dbReference type="Proteomes" id="UP000008181">
    <property type="component" value="Chromosome 4"/>
</dbReference>
<sequence length="249" mass="26845">MTMREKKRQAPSADPSDAAARIRNNQRRSRARHREFVNELKAKIREYEQQGVQATLEMRQAARKVALENARLRSLLASCGVSAAQVDHYLASFDDRESGNLPMPTLTPQTSNAGPLPLATDSRWLHLDRDWHTGASASALDTLAVAADASMRQTCCGPTTNRCSPANGEDVQGNEGGPSPWNVPATASASPSPSTPLEMSCTAAAQIMASMYRDGNKELAKQALGCSDSEECLVKNTLVFQLLDSAETG</sequence>
<reference evidence="2 3" key="1">
    <citation type="journal article" date="2011" name="Nat. Biotechnol.">
        <title>Comparative genomic analysis of the thermophilic biomass-degrading fungi Myceliophthora thermophila and Thielavia terrestris.</title>
        <authorList>
            <person name="Berka R.M."/>
            <person name="Grigoriev I.V."/>
            <person name="Otillar R."/>
            <person name="Salamov A."/>
            <person name="Grimwood J."/>
            <person name="Reid I."/>
            <person name="Ishmael N."/>
            <person name="John T."/>
            <person name="Darmond C."/>
            <person name="Moisan M.-C."/>
            <person name="Henrissat B."/>
            <person name="Coutinho P.M."/>
            <person name="Lombard V."/>
            <person name="Natvig D.O."/>
            <person name="Lindquist E."/>
            <person name="Schmutz J."/>
            <person name="Lucas S."/>
            <person name="Harris P."/>
            <person name="Powlowski J."/>
            <person name="Bellemare A."/>
            <person name="Taylor D."/>
            <person name="Butler G."/>
            <person name="de Vries R.P."/>
            <person name="Allijn I.E."/>
            <person name="van den Brink J."/>
            <person name="Ushinsky S."/>
            <person name="Storms R."/>
            <person name="Powell A.J."/>
            <person name="Paulsen I.T."/>
            <person name="Elbourne L.D.H."/>
            <person name="Baker S.E."/>
            <person name="Magnuson J."/>
            <person name="LaBoissiere S."/>
            <person name="Clutterbuck A.J."/>
            <person name="Martinez D."/>
            <person name="Wogulis M."/>
            <person name="de Leon A.L."/>
            <person name="Rey M.W."/>
            <person name="Tsang A."/>
        </authorList>
    </citation>
    <scope>NUCLEOTIDE SEQUENCE [LARGE SCALE GENOMIC DNA]</scope>
    <source>
        <strain evidence="3">ATCC 38088 / NRRL 8126</strain>
    </source>
</reference>
<proteinExistence type="predicted"/>
<dbReference type="CDD" id="cd14688">
    <property type="entry name" value="bZIP_YAP"/>
    <property type="match status" value="1"/>
</dbReference>
<dbReference type="PANTHER" id="PTHR42070:SF1">
    <property type="entry name" value="FILAMENT ASSOCIATED PROTEIN, PUTATIVE (AFU_ORTHOLOGUE AFUA_8G06630)-RELATED"/>
    <property type="match status" value="1"/>
</dbReference>
<evidence type="ECO:0000313" key="2">
    <source>
        <dbReference type="EMBL" id="AEO69712.1"/>
    </source>
</evidence>
<dbReference type="HOGENOM" id="CLU_060781_0_1_1"/>
<evidence type="ECO:0000256" key="1">
    <source>
        <dbReference type="SAM" id="MobiDB-lite"/>
    </source>
</evidence>
<feature type="compositionally biased region" description="Basic residues" evidence="1">
    <location>
        <begin position="24"/>
        <end position="33"/>
    </location>
</feature>
<keyword evidence="3" id="KW-1185">Reference proteome</keyword>
<dbReference type="EMBL" id="CP003012">
    <property type="protein sequence ID" value="AEO69712.1"/>
    <property type="molecule type" value="Genomic_DNA"/>
</dbReference>
<feature type="region of interest" description="Disordered" evidence="1">
    <location>
        <begin position="166"/>
        <end position="197"/>
    </location>
</feature>